<evidence type="ECO:0000313" key="13">
    <source>
        <dbReference type="Proteomes" id="UP001491310"/>
    </source>
</evidence>
<dbReference type="PROSITE" id="PS51296">
    <property type="entry name" value="RIESKE"/>
    <property type="match status" value="1"/>
</dbReference>
<evidence type="ECO:0000256" key="8">
    <source>
        <dbReference type="ARBA" id="ARBA00023014"/>
    </source>
</evidence>
<evidence type="ECO:0000313" key="12">
    <source>
        <dbReference type="EMBL" id="KAK9901236.1"/>
    </source>
</evidence>
<feature type="domain" description="Rieske" evidence="11">
    <location>
        <begin position="194"/>
        <end position="295"/>
    </location>
</feature>
<dbReference type="PANTHER" id="PTHR21266:SF19">
    <property type="entry name" value="CHLOROPHYLLIDE A OXYGENASE, CHLOROPLASTIC"/>
    <property type="match status" value="1"/>
</dbReference>
<feature type="region of interest" description="Disordered" evidence="10">
    <location>
        <begin position="158"/>
        <end position="182"/>
    </location>
</feature>
<feature type="compositionally biased region" description="Low complexity" evidence="10">
    <location>
        <begin position="27"/>
        <end position="39"/>
    </location>
</feature>
<evidence type="ECO:0000259" key="11">
    <source>
        <dbReference type="PROSITE" id="PS51296"/>
    </source>
</evidence>
<keyword evidence="4" id="KW-0001">2Fe-2S</keyword>
<dbReference type="Pfam" id="PF00355">
    <property type="entry name" value="Rieske"/>
    <property type="match status" value="1"/>
</dbReference>
<sequence>MIGSSAQFTPALFGPSRPSKQSRGCGVAAVSQQAPVASPMRTGTRGTSEQKSNRKPLSLEQQSALNTPLDVLTDDLRFLQAKTGLDLLTPLQEVKEVHDQVVAALNPIAGEKMQEDLEGRITALQSELERAHCEVHCSEEQLESTIEELTRLEMAAHGFTEQQRPQPPDKQRSSGRNRQLQSDLDLPEQLQDFWYPVAFSSQMKDGAMVTMELFGQPWVLFRDAQGLPSCVKDACAHRACPLSLGSVVDGCIQCPYHGWQYDGSGNCTKMPSTAFCRGISVSTLPVSEAEGFVWVWPGRSVPEHNVPQQVTRPPDGFTVHAELILEVPVEHGLLLENLLDLAHAPFTHTSTFAKGWPVPDVVKFNAARMLGGNWEPYPIDMAFEPPCMVLSTIGLAQPGKIERGARAESCKNHLHQLHVCLPAGPGRTRLLYRMSMDFLHWTKAVPGIQAFWAHIAQQVMGEDLVLVAGQQDRMLRGADVWANPVAYDKLGVRYRRWRNSVADGSSAERAQAEAELRPMSAGELFNIPADGCQLGETCDVGDLHP</sequence>
<reference evidence="12 13" key="1">
    <citation type="journal article" date="2024" name="Nat. Commun.">
        <title>Phylogenomics reveals the evolutionary origins of lichenization in chlorophyte algae.</title>
        <authorList>
            <person name="Puginier C."/>
            <person name="Libourel C."/>
            <person name="Otte J."/>
            <person name="Skaloud P."/>
            <person name="Haon M."/>
            <person name="Grisel S."/>
            <person name="Petersen M."/>
            <person name="Berrin J.G."/>
            <person name="Delaux P.M."/>
            <person name="Dal Grande F."/>
            <person name="Keller J."/>
        </authorList>
    </citation>
    <scope>NUCLEOTIDE SEQUENCE [LARGE SCALE GENOMIC DNA]</scope>
    <source>
        <strain evidence="12 13">SAG 216-7</strain>
    </source>
</reference>
<name>A0ABR2YAS4_9CHLO</name>
<keyword evidence="6" id="KW-0809">Transit peptide</keyword>
<dbReference type="Proteomes" id="UP001491310">
    <property type="component" value="Unassembled WGS sequence"/>
</dbReference>
<comment type="caution">
    <text evidence="12">The sequence shown here is derived from an EMBL/GenBank/DDBJ whole genome shotgun (WGS) entry which is preliminary data.</text>
</comment>
<proteinExistence type="predicted"/>
<dbReference type="Pfam" id="PF08417">
    <property type="entry name" value="PaO"/>
    <property type="match status" value="1"/>
</dbReference>
<dbReference type="PANTHER" id="PTHR21266">
    <property type="entry name" value="IRON-SULFUR DOMAIN CONTAINING PROTEIN"/>
    <property type="match status" value="1"/>
</dbReference>
<evidence type="ECO:0000256" key="5">
    <source>
        <dbReference type="ARBA" id="ARBA00022723"/>
    </source>
</evidence>
<dbReference type="Gene3D" id="3.90.380.10">
    <property type="entry name" value="Naphthalene 1,2-dioxygenase Alpha Subunit, Chain A, domain 1"/>
    <property type="match status" value="1"/>
</dbReference>
<evidence type="ECO:0000256" key="1">
    <source>
        <dbReference type="ARBA" id="ARBA00004229"/>
    </source>
</evidence>
<accession>A0ABR2YAS4</accession>
<evidence type="ECO:0000256" key="9">
    <source>
        <dbReference type="SAM" id="Coils"/>
    </source>
</evidence>
<keyword evidence="2" id="KW-0150">Chloroplast</keyword>
<keyword evidence="13" id="KW-1185">Reference proteome</keyword>
<keyword evidence="5" id="KW-0479">Metal-binding</keyword>
<evidence type="ECO:0000256" key="6">
    <source>
        <dbReference type="ARBA" id="ARBA00022946"/>
    </source>
</evidence>
<evidence type="ECO:0000256" key="3">
    <source>
        <dbReference type="ARBA" id="ARBA00022640"/>
    </source>
</evidence>
<evidence type="ECO:0000256" key="7">
    <source>
        <dbReference type="ARBA" id="ARBA00023004"/>
    </source>
</evidence>
<protein>
    <recommendedName>
        <fullName evidence="11">Rieske domain-containing protein</fullName>
    </recommendedName>
</protein>
<dbReference type="InterPro" id="IPR036922">
    <property type="entry name" value="Rieske_2Fe-2S_sf"/>
</dbReference>
<organism evidence="12 13">
    <name type="scientific">Coccomyxa subellipsoidea</name>
    <dbReference type="NCBI Taxonomy" id="248742"/>
    <lineage>
        <taxon>Eukaryota</taxon>
        <taxon>Viridiplantae</taxon>
        <taxon>Chlorophyta</taxon>
        <taxon>core chlorophytes</taxon>
        <taxon>Trebouxiophyceae</taxon>
        <taxon>Trebouxiophyceae incertae sedis</taxon>
        <taxon>Coccomyxaceae</taxon>
        <taxon>Coccomyxa</taxon>
    </lineage>
</organism>
<comment type="subcellular location">
    <subcellularLocation>
        <location evidence="1">Plastid</location>
        <location evidence="1">Chloroplast</location>
    </subcellularLocation>
</comment>
<keyword evidence="3" id="KW-0934">Plastid</keyword>
<dbReference type="EMBL" id="JALJOT010000018">
    <property type="protein sequence ID" value="KAK9901236.1"/>
    <property type="molecule type" value="Genomic_DNA"/>
</dbReference>
<dbReference type="InterPro" id="IPR050584">
    <property type="entry name" value="Cholesterol_7-desaturase"/>
</dbReference>
<keyword evidence="9" id="KW-0175">Coiled coil</keyword>
<dbReference type="InterPro" id="IPR013626">
    <property type="entry name" value="PaO"/>
</dbReference>
<dbReference type="SUPFAM" id="SSF55961">
    <property type="entry name" value="Bet v1-like"/>
    <property type="match status" value="1"/>
</dbReference>
<dbReference type="InterPro" id="IPR017941">
    <property type="entry name" value="Rieske_2Fe-2S"/>
</dbReference>
<keyword evidence="7" id="KW-0408">Iron</keyword>
<evidence type="ECO:0000256" key="4">
    <source>
        <dbReference type="ARBA" id="ARBA00022714"/>
    </source>
</evidence>
<keyword evidence="8" id="KW-0411">Iron-sulfur</keyword>
<evidence type="ECO:0000256" key="2">
    <source>
        <dbReference type="ARBA" id="ARBA00022528"/>
    </source>
</evidence>
<evidence type="ECO:0000256" key="10">
    <source>
        <dbReference type="SAM" id="MobiDB-lite"/>
    </source>
</evidence>
<dbReference type="SUPFAM" id="SSF50022">
    <property type="entry name" value="ISP domain"/>
    <property type="match status" value="1"/>
</dbReference>
<feature type="coiled-coil region" evidence="9">
    <location>
        <begin position="114"/>
        <end position="155"/>
    </location>
</feature>
<feature type="region of interest" description="Disordered" evidence="10">
    <location>
        <begin position="1"/>
        <end position="60"/>
    </location>
</feature>
<gene>
    <name evidence="12" type="ORF">WJX75_001703</name>
</gene>
<dbReference type="Gene3D" id="2.102.10.10">
    <property type="entry name" value="Rieske [2Fe-2S] iron-sulphur domain"/>
    <property type="match status" value="1"/>
</dbReference>